<dbReference type="Proteomes" id="UP000566813">
    <property type="component" value="Unassembled WGS sequence"/>
</dbReference>
<dbReference type="PANTHER" id="PTHR38590">
    <property type="entry name" value="BLL0828 PROTEIN"/>
    <property type="match status" value="1"/>
</dbReference>
<dbReference type="EMBL" id="JACLAW010000002">
    <property type="protein sequence ID" value="MBC2664584.1"/>
    <property type="molecule type" value="Genomic_DNA"/>
</dbReference>
<evidence type="ECO:0000259" key="1">
    <source>
        <dbReference type="Pfam" id="PF04480"/>
    </source>
</evidence>
<protein>
    <submittedName>
        <fullName evidence="2">DUF559 domain-containing protein</fullName>
    </submittedName>
</protein>
<dbReference type="InterPro" id="IPR047216">
    <property type="entry name" value="Endonuclease_DUF559_bact"/>
</dbReference>
<dbReference type="RefSeq" id="WP_185662821.1">
    <property type="nucleotide sequence ID" value="NZ_JACLAW010000002.1"/>
</dbReference>
<evidence type="ECO:0000313" key="2">
    <source>
        <dbReference type="EMBL" id="MBC2664584.1"/>
    </source>
</evidence>
<dbReference type="Gene3D" id="3.40.960.10">
    <property type="entry name" value="VSR Endonuclease"/>
    <property type="match status" value="1"/>
</dbReference>
<accession>A0A7X1FPR2</accession>
<keyword evidence="3" id="KW-1185">Reference proteome</keyword>
<reference evidence="2 3" key="1">
    <citation type="submission" date="2020-08" db="EMBL/GenBank/DDBJ databases">
        <title>The genome sequence of type strain Novosphingobium flavum NBRC 111647.</title>
        <authorList>
            <person name="Liu Y."/>
        </authorList>
    </citation>
    <scope>NUCLEOTIDE SEQUENCE [LARGE SCALE GENOMIC DNA]</scope>
    <source>
        <strain evidence="2 3">NBRC 111647</strain>
    </source>
</reference>
<proteinExistence type="predicted"/>
<organism evidence="2 3">
    <name type="scientific">Novosphingobium flavum</name>
    <dbReference type="NCBI Taxonomy" id="1778672"/>
    <lineage>
        <taxon>Bacteria</taxon>
        <taxon>Pseudomonadati</taxon>
        <taxon>Pseudomonadota</taxon>
        <taxon>Alphaproteobacteria</taxon>
        <taxon>Sphingomonadales</taxon>
        <taxon>Sphingomonadaceae</taxon>
        <taxon>Novosphingobium</taxon>
    </lineage>
</organism>
<comment type="caution">
    <text evidence="2">The sequence shown here is derived from an EMBL/GenBank/DDBJ whole genome shotgun (WGS) entry which is preliminary data.</text>
</comment>
<dbReference type="PANTHER" id="PTHR38590:SF1">
    <property type="entry name" value="BLL0828 PROTEIN"/>
    <property type="match status" value="1"/>
</dbReference>
<dbReference type="SUPFAM" id="SSF52980">
    <property type="entry name" value="Restriction endonuclease-like"/>
    <property type="match status" value="1"/>
</dbReference>
<dbReference type="InterPro" id="IPR011335">
    <property type="entry name" value="Restrct_endonuc-II-like"/>
</dbReference>
<dbReference type="Pfam" id="PF04480">
    <property type="entry name" value="DUF559"/>
    <property type="match status" value="1"/>
</dbReference>
<feature type="domain" description="DUF559" evidence="1">
    <location>
        <begin position="29"/>
        <end position="131"/>
    </location>
</feature>
<dbReference type="InterPro" id="IPR007569">
    <property type="entry name" value="DUF559"/>
</dbReference>
<dbReference type="AlphaFoldDB" id="A0A7X1FPR2"/>
<sequence length="150" mass="16410">MTRKTLSVRLDDGAEAARPVRASAERLARLKEHAKVLRREPTEAEALLWGKLEGARLGGIKFSRKAVVGTGIVDFACPSRWLVVSLTQPGSNPEIDALQDRKLAETGIRVLRFTADEVTGELDRVVKEIAATANTPFERPGRPQGRGRQG</sequence>
<gene>
    <name evidence="2" type="ORF">H7F51_03510</name>
</gene>
<evidence type="ECO:0000313" key="3">
    <source>
        <dbReference type="Proteomes" id="UP000566813"/>
    </source>
</evidence>
<name>A0A7X1FPR2_9SPHN</name>